<dbReference type="Proteomes" id="UP000650081">
    <property type="component" value="Unassembled WGS sequence"/>
</dbReference>
<gene>
    <name evidence="1" type="ORF">H9S92_03005</name>
</gene>
<name>A0A923PH05_9BACT</name>
<dbReference type="RefSeq" id="WP_187465240.1">
    <property type="nucleotide sequence ID" value="NZ_JACSIT010000050.1"/>
</dbReference>
<evidence type="ECO:0000313" key="1">
    <source>
        <dbReference type="EMBL" id="MBC6993119.1"/>
    </source>
</evidence>
<sequence>MIKSTLTLAVVFALGVLSAQSYVEYKNHLGYENQNFRDSLEAVSRRTLGGFSDPPVDSIKVFDSSLYLHDRSKNRGVENAWVSLIQEVSSLSNYHILFGRFKSNSSREDEFRVNIIFPSAYPFSCVTSQQLQGVINRFESGALTIETESEYFAAKLQFLNEISELVDRRKFCCSSSKNEELKNSATPDSIILNISIDGCNTFLNERETLFISEAADMPEISFFLDFWSYDNLDLCYPKVDVKLVVEYSRKVSGHPTRDRNDVTVFTMDSLEFGFNYVFPRLDTVVGGRATIFVIDHFGSTLKQFEFSIKGLNPRLIAVSNFLNNRQDRPLDVFWFLNRLLISESNSGHTGITPSSAMRQFNSYDSRNENLWATWDAFSRCPNMSFDGGWGLAQPTNPRPNSPEILWSWKANIIDCIRRLQEIAQEAEAPMISRAELIIEDIQLYGKSDTIPIIDYGELRWAQTANVFYSTNPLISQVFPSNNYREMDNVASVLDAVILKRFNGASVDFLTVDIIGGRPKWKINPESATYYVHGVPTTHNYIERISSVSSSALPGTIKMFYR</sequence>
<dbReference type="EMBL" id="JACSIT010000050">
    <property type="protein sequence ID" value="MBC6993119.1"/>
    <property type="molecule type" value="Genomic_DNA"/>
</dbReference>
<proteinExistence type="predicted"/>
<organism evidence="1 2">
    <name type="scientific">Neolewinella lacunae</name>
    <dbReference type="NCBI Taxonomy" id="1517758"/>
    <lineage>
        <taxon>Bacteria</taxon>
        <taxon>Pseudomonadati</taxon>
        <taxon>Bacteroidota</taxon>
        <taxon>Saprospiria</taxon>
        <taxon>Saprospirales</taxon>
        <taxon>Lewinellaceae</taxon>
        <taxon>Neolewinella</taxon>
    </lineage>
</organism>
<protein>
    <submittedName>
        <fullName evidence="1">Uncharacterized protein</fullName>
    </submittedName>
</protein>
<reference evidence="1" key="1">
    <citation type="submission" date="2020-08" db="EMBL/GenBank/DDBJ databases">
        <title>Lewinella bacteria from marine environments.</title>
        <authorList>
            <person name="Zhong Y."/>
        </authorList>
    </citation>
    <scope>NUCLEOTIDE SEQUENCE</scope>
    <source>
        <strain evidence="1">KCTC 42187</strain>
    </source>
</reference>
<dbReference type="AlphaFoldDB" id="A0A923PH05"/>
<keyword evidence="2" id="KW-1185">Reference proteome</keyword>
<evidence type="ECO:0000313" key="2">
    <source>
        <dbReference type="Proteomes" id="UP000650081"/>
    </source>
</evidence>
<comment type="caution">
    <text evidence="1">The sequence shown here is derived from an EMBL/GenBank/DDBJ whole genome shotgun (WGS) entry which is preliminary data.</text>
</comment>
<accession>A0A923PH05</accession>